<organism evidence="2 3">
    <name type="scientific">Actinomyces oris</name>
    <dbReference type="NCBI Taxonomy" id="544580"/>
    <lineage>
        <taxon>Bacteria</taxon>
        <taxon>Bacillati</taxon>
        <taxon>Actinomycetota</taxon>
        <taxon>Actinomycetes</taxon>
        <taxon>Actinomycetales</taxon>
        <taxon>Actinomycetaceae</taxon>
        <taxon>Actinomyces</taxon>
    </lineage>
</organism>
<evidence type="ECO:0000313" key="3">
    <source>
        <dbReference type="Proteomes" id="UP000317942"/>
    </source>
</evidence>
<dbReference type="AlphaFoldDB" id="A0A508BVZ2"/>
<evidence type="ECO:0000256" key="1">
    <source>
        <dbReference type="SAM" id="MobiDB-lite"/>
    </source>
</evidence>
<protein>
    <submittedName>
        <fullName evidence="2">Uncharacterized protein</fullName>
    </submittedName>
</protein>
<proteinExistence type="predicted"/>
<dbReference type="EMBL" id="VICC01000002">
    <property type="protein sequence ID" value="TQD62402.1"/>
    <property type="molecule type" value="Genomic_DNA"/>
</dbReference>
<accession>A0A508BVZ2</accession>
<gene>
    <name evidence="2" type="ORF">FK267_03165</name>
</gene>
<reference evidence="2 3" key="1">
    <citation type="submission" date="2019-06" db="EMBL/GenBank/DDBJ databases">
        <title>Draft genome sequence of Actinomyces oris CCUG 34288T.</title>
        <authorList>
            <person name="Salva-Serra F."/>
            <person name="Cardew S."/>
            <person name="Moore E."/>
        </authorList>
    </citation>
    <scope>NUCLEOTIDE SEQUENCE [LARGE SCALE GENOMIC DNA]</scope>
    <source>
        <strain evidence="2 3">CCUG 34288</strain>
    </source>
</reference>
<sequence length="130" mass="14179">MLIGTIPTHVIFGGLVESDALRSAVMDWNSVRTTDPNGASDDDSALSREAGTDWSTTRDPGPGRVMVSTRDLAQIRGIAEACARIAQRDERPQDGQVLRDVVARFDQVAGPMEDHYGQVEQWEALILGRS</sequence>
<feature type="region of interest" description="Disordered" evidence="1">
    <location>
        <begin position="30"/>
        <end position="65"/>
    </location>
</feature>
<evidence type="ECO:0000313" key="2">
    <source>
        <dbReference type="EMBL" id="TQD62402.1"/>
    </source>
</evidence>
<dbReference type="Proteomes" id="UP000317942">
    <property type="component" value="Unassembled WGS sequence"/>
</dbReference>
<name>A0A508BVZ2_9ACTO</name>
<comment type="caution">
    <text evidence="2">The sequence shown here is derived from an EMBL/GenBank/DDBJ whole genome shotgun (WGS) entry which is preliminary data.</text>
</comment>